<dbReference type="EMBL" id="PP934186">
    <property type="protein sequence ID" value="XDG30925.1"/>
    <property type="molecule type" value="Genomic_DNA"/>
</dbReference>
<feature type="transmembrane region" description="Helical" evidence="1">
    <location>
        <begin position="20"/>
        <end position="49"/>
    </location>
</feature>
<keyword evidence="1" id="KW-1133">Transmembrane helix</keyword>
<evidence type="ECO:0000313" key="2">
    <source>
        <dbReference type="EMBL" id="XDG30925.1"/>
    </source>
</evidence>
<name>A0AB39AJE1_9CAUD</name>
<sequence>MNPLDKLAYLLTHSWSNTLAVIESIVTFTAVAIGLCLVLFWPFITAYLVDKFLESKRWKPVQSKVYDKFIPIIVTLFQIIWFCACIKTMYEYVL</sequence>
<reference evidence="2" key="1">
    <citation type="submission" date="2024-06" db="EMBL/GenBank/DDBJ databases">
        <authorList>
            <person name="Yang R."/>
        </authorList>
    </citation>
    <scope>NUCLEOTIDE SEQUENCE</scope>
</reference>
<proteinExistence type="predicted"/>
<feature type="transmembrane region" description="Helical" evidence="1">
    <location>
        <begin position="69"/>
        <end position="90"/>
    </location>
</feature>
<keyword evidence="1" id="KW-0812">Transmembrane</keyword>
<evidence type="ECO:0000256" key="1">
    <source>
        <dbReference type="SAM" id="Phobius"/>
    </source>
</evidence>
<organism evidence="2">
    <name type="scientific">Vibrio phage P018-4</name>
    <dbReference type="NCBI Taxonomy" id="3229728"/>
    <lineage>
        <taxon>Viruses</taxon>
        <taxon>Duplodnaviria</taxon>
        <taxon>Heunggongvirae</taxon>
        <taxon>Uroviricota</taxon>
        <taxon>Caudoviricetes</taxon>
    </lineage>
</organism>
<accession>A0AB39AJE1</accession>
<keyword evidence="1" id="KW-0472">Membrane</keyword>
<protein>
    <submittedName>
        <fullName evidence="2">Uncharacterized protein</fullName>
    </submittedName>
</protein>